<organism evidence="2">
    <name type="scientific">viral metagenome</name>
    <dbReference type="NCBI Taxonomy" id="1070528"/>
    <lineage>
        <taxon>unclassified sequences</taxon>
        <taxon>metagenomes</taxon>
        <taxon>organismal metagenomes</taxon>
    </lineage>
</organism>
<protein>
    <recommendedName>
        <fullName evidence="1">BTB domain-containing protein</fullName>
    </recommendedName>
</protein>
<feature type="domain" description="BTB" evidence="1">
    <location>
        <begin position="1"/>
        <end position="63"/>
    </location>
</feature>
<dbReference type="PROSITE" id="PS50097">
    <property type="entry name" value="BTB"/>
    <property type="match status" value="1"/>
</dbReference>
<evidence type="ECO:0000313" key="2">
    <source>
        <dbReference type="EMBL" id="QHT00155.1"/>
    </source>
</evidence>
<dbReference type="SUPFAM" id="SSF54695">
    <property type="entry name" value="POZ domain"/>
    <property type="match status" value="1"/>
</dbReference>
<evidence type="ECO:0000259" key="1">
    <source>
        <dbReference type="PROSITE" id="PS50097"/>
    </source>
</evidence>
<dbReference type="Pfam" id="PF02214">
    <property type="entry name" value="BTB_2"/>
    <property type="match status" value="1"/>
</dbReference>
<dbReference type="InterPro" id="IPR000210">
    <property type="entry name" value="BTB/POZ_dom"/>
</dbReference>
<accession>A0A6C0C8V2</accession>
<dbReference type="EMBL" id="MN739353">
    <property type="protein sequence ID" value="QHT00155.1"/>
    <property type="molecule type" value="Genomic_DNA"/>
</dbReference>
<proteinExistence type="predicted"/>
<reference evidence="2" key="1">
    <citation type="journal article" date="2020" name="Nature">
        <title>Giant virus diversity and host interactions through global metagenomics.</title>
        <authorList>
            <person name="Schulz F."/>
            <person name="Roux S."/>
            <person name="Paez-Espino D."/>
            <person name="Jungbluth S."/>
            <person name="Walsh D.A."/>
            <person name="Denef V.J."/>
            <person name="McMahon K.D."/>
            <person name="Konstantinidis K.T."/>
            <person name="Eloe-Fadrosh E.A."/>
            <person name="Kyrpides N.C."/>
            <person name="Woyke T."/>
        </authorList>
    </citation>
    <scope>NUCLEOTIDE SEQUENCE</scope>
    <source>
        <strain evidence="2">GVMAG-M-3300020192-26</strain>
    </source>
</reference>
<name>A0A6C0C8V2_9ZZZZ</name>
<dbReference type="InterPro" id="IPR011333">
    <property type="entry name" value="SKP1/BTB/POZ_sf"/>
</dbReference>
<dbReference type="AlphaFoldDB" id="A0A6C0C8V2"/>
<dbReference type="GO" id="GO:0051260">
    <property type="term" value="P:protein homooligomerization"/>
    <property type="evidence" value="ECO:0007669"/>
    <property type="project" value="InterPro"/>
</dbReference>
<sequence length="151" mass="17702">MSVILNVSGRQFEVSKEILSKSQLFNGLLTDCQIDRTITIDRSPKLFEHVLAYLVNDKYPYPRKYYSELDYYLVVYDIKKLYDPVAIEIERMNQNILHLTDQQNSMSREIYSLHRKIAMSTCEKDVSDCNKNKCGKSEYSGCKGKRSRYCD</sequence>
<dbReference type="Gene3D" id="3.30.710.10">
    <property type="entry name" value="Potassium Channel Kv1.1, Chain A"/>
    <property type="match status" value="1"/>
</dbReference>
<dbReference type="InterPro" id="IPR003131">
    <property type="entry name" value="T1-type_BTB"/>
</dbReference>